<keyword evidence="2" id="KW-0812">Transmembrane</keyword>
<feature type="compositionally biased region" description="Acidic residues" evidence="1">
    <location>
        <begin position="1"/>
        <end position="31"/>
    </location>
</feature>
<evidence type="ECO:0000256" key="2">
    <source>
        <dbReference type="SAM" id="Phobius"/>
    </source>
</evidence>
<dbReference type="VEuPathDB" id="VectorBase:GAUT025970"/>
<evidence type="ECO:0000313" key="4">
    <source>
        <dbReference type="Proteomes" id="UP000078200"/>
    </source>
</evidence>
<keyword evidence="2" id="KW-1133">Transmembrane helix</keyword>
<protein>
    <submittedName>
        <fullName evidence="3">Uncharacterized protein</fullName>
    </submittedName>
</protein>
<dbReference type="AlphaFoldDB" id="A0A1A9V4V3"/>
<sequence length="165" mass="19369">MWDYEDDSNNNDDNDDDDEGDDDDNNDNNDDDAYRFNDYYPRQHFRLKFVFLKFKMPTVAEESIDAFQNYYARPPERPKKRSFRQMLYDPETKSYFGRSVESWVLIADNSLLPIIVCGLIIIQLAPIAYYRPLPIIVSCRLSLTGILPTMTYISSCRLAITIYCL</sequence>
<dbReference type="Gene3D" id="1.20.5.170">
    <property type="match status" value="1"/>
</dbReference>
<keyword evidence="4" id="KW-1185">Reference proteome</keyword>
<reference evidence="3" key="1">
    <citation type="submission" date="2020-05" db="UniProtKB">
        <authorList>
            <consortium name="EnsemblMetazoa"/>
        </authorList>
    </citation>
    <scope>IDENTIFICATION</scope>
    <source>
        <strain evidence="3">TTRI</strain>
    </source>
</reference>
<proteinExistence type="predicted"/>
<feature type="region of interest" description="Disordered" evidence="1">
    <location>
        <begin position="1"/>
        <end position="35"/>
    </location>
</feature>
<evidence type="ECO:0000256" key="1">
    <source>
        <dbReference type="SAM" id="MobiDB-lite"/>
    </source>
</evidence>
<dbReference type="STRING" id="7395.A0A1A9V4V3"/>
<dbReference type="Proteomes" id="UP000078200">
    <property type="component" value="Unassembled WGS sequence"/>
</dbReference>
<evidence type="ECO:0000313" key="3">
    <source>
        <dbReference type="EnsemblMetazoa" id="GAUT025970-PA"/>
    </source>
</evidence>
<feature type="transmembrane region" description="Helical" evidence="2">
    <location>
        <begin position="111"/>
        <end position="130"/>
    </location>
</feature>
<accession>A0A1A9V4V3</accession>
<name>A0A1A9V4V3_GLOAU</name>
<keyword evidence="2" id="KW-0472">Membrane</keyword>
<organism evidence="3 4">
    <name type="scientific">Glossina austeni</name>
    <name type="common">Savannah tsetse fly</name>
    <dbReference type="NCBI Taxonomy" id="7395"/>
    <lineage>
        <taxon>Eukaryota</taxon>
        <taxon>Metazoa</taxon>
        <taxon>Ecdysozoa</taxon>
        <taxon>Arthropoda</taxon>
        <taxon>Hexapoda</taxon>
        <taxon>Insecta</taxon>
        <taxon>Pterygota</taxon>
        <taxon>Neoptera</taxon>
        <taxon>Endopterygota</taxon>
        <taxon>Diptera</taxon>
        <taxon>Brachycera</taxon>
        <taxon>Muscomorpha</taxon>
        <taxon>Hippoboscoidea</taxon>
        <taxon>Glossinidae</taxon>
        <taxon>Glossina</taxon>
    </lineage>
</organism>
<dbReference type="EnsemblMetazoa" id="GAUT025970-RA">
    <property type="protein sequence ID" value="GAUT025970-PA"/>
    <property type="gene ID" value="GAUT025970"/>
</dbReference>